<dbReference type="EMBL" id="GBIH01000944">
    <property type="protein sequence ID" value="JAC93766.1"/>
    <property type="molecule type" value="mRNA"/>
</dbReference>
<organism evidence="1">
    <name type="scientific">Ixodes ricinus</name>
    <name type="common">Common tick</name>
    <name type="synonym">Acarus ricinus</name>
    <dbReference type="NCBI Taxonomy" id="34613"/>
    <lineage>
        <taxon>Eukaryota</taxon>
        <taxon>Metazoa</taxon>
        <taxon>Ecdysozoa</taxon>
        <taxon>Arthropoda</taxon>
        <taxon>Chelicerata</taxon>
        <taxon>Arachnida</taxon>
        <taxon>Acari</taxon>
        <taxon>Parasitiformes</taxon>
        <taxon>Ixodida</taxon>
        <taxon>Ixodoidea</taxon>
        <taxon>Ixodidae</taxon>
        <taxon>Ixodinae</taxon>
        <taxon>Ixodes</taxon>
    </lineage>
</organism>
<evidence type="ECO:0000313" key="1">
    <source>
        <dbReference type="EMBL" id="JAC93766.1"/>
    </source>
</evidence>
<sequence>ITPSFNKNLRDFVWGVLSPSELVVKTVAGVPVAASELCRFVEKTDTNVLLPRNFRCLALWSAKQLNSFTELAREKRFRWSIVLLSDRYYCQMEYHFHLRNLRRRKRTPGKRSWIHSTVHRV</sequence>
<feature type="non-terminal residue" evidence="1">
    <location>
        <position position="1"/>
    </location>
</feature>
<accession>A0A090XA64</accession>
<proteinExistence type="evidence at transcript level"/>
<dbReference type="AlphaFoldDB" id="A0A090XA64"/>
<name>A0A090XA64_IXORI</name>
<protein>
    <submittedName>
        <fullName evidence="1">Uncharacterized protein</fullName>
    </submittedName>
</protein>
<reference evidence="1" key="1">
    <citation type="journal article" date="2015" name="PLoS Negl. Trop. Dis.">
        <title>Deep Sequencing Analysis of the Ixodes ricinus Haemocytome.</title>
        <authorList>
            <person name="Kotsyfakis M."/>
            <person name="Kopacek P."/>
            <person name="Franta Z."/>
            <person name="Pedra J.H."/>
            <person name="Ribeiro J.M."/>
        </authorList>
    </citation>
    <scope>NUCLEOTIDE SEQUENCE</scope>
</reference>